<evidence type="ECO:0000313" key="1">
    <source>
        <dbReference type="EMBL" id="KKM00589.1"/>
    </source>
</evidence>
<gene>
    <name evidence="1" type="ORF">LCGC14_1802900</name>
</gene>
<name>A0A0F9GP55_9ZZZZ</name>
<dbReference type="AlphaFoldDB" id="A0A0F9GP55"/>
<proteinExistence type="predicted"/>
<reference evidence="1" key="1">
    <citation type="journal article" date="2015" name="Nature">
        <title>Complex archaea that bridge the gap between prokaryotes and eukaryotes.</title>
        <authorList>
            <person name="Spang A."/>
            <person name="Saw J.H."/>
            <person name="Jorgensen S.L."/>
            <person name="Zaremba-Niedzwiedzka K."/>
            <person name="Martijn J."/>
            <person name="Lind A.E."/>
            <person name="van Eijk R."/>
            <person name="Schleper C."/>
            <person name="Guy L."/>
            <person name="Ettema T.J."/>
        </authorList>
    </citation>
    <scope>NUCLEOTIDE SEQUENCE</scope>
</reference>
<comment type="caution">
    <text evidence="1">The sequence shown here is derived from an EMBL/GenBank/DDBJ whole genome shotgun (WGS) entry which is preliminary data.</text>
</comment>
<dbReference type="EMBL" id="LAZR01017399">
    <property type="protein sequence ID" value="KKM00589.1"/>
    <property type="molecule type" value="Genomic_DNA"/>
</dbReference>
<organism evidence="1">
    <name type="scientific">marine sediment metagenome</name>
    <dbReference type="NCBI Taxonomy" id="412755"/>
    <lineage>
        <taxon>unclassified sequences</taxon>
        <taxon>metagenomes</taxon>
        <taxon>ecological metagenomes</taxon>
    </lineage>
</organism>
<sequence length="100" mass="10967">MKIVAIALISLLLCAPASADDVTISDFAACGWLLVELNHPQLDELAEMSLEYGVTTEQLWDQLPAQVQIIRELGVYGYALKAKESCRVLGFTVNLSQIKT</sequence>
<protein>
    <submittedName>
        <fullName evidence="1">Uncharacterized protein</fullName>
    </submittedName>
</protein>
<accession>A0A0F9GP55</accession>